<dbReference type="Pfam" id="PF07859">
    <property type="entry name" value="Abhydrolase_3"/>
    <property type="match status" value="1"/>
</dbReference>
<dbReference type="AlphaFoldDB" id="A0A4P9XWS7"/>
<keyword evidence="1 4" id="KW-0378">Hydrolase</keyword>
<dbReference type="InterPro" id="IPR050300">
    <property type="entry name" value="GDXG_lipolytic_enzyme"/>
</dbReference>
<name>A0A4P9XWS7_9FUNG</name>
<sequence>MPEHAPRRNAGTMPHSAKKPKRSAIKRTASSPTVGFRAKTSLSGRSGKKQHSLYSADVEALYPDPHPSDISFCSTAHAPTRLRTYFEDDEKAHWCRKEDASRFHLPRSMTTAMMHLAATPAMVAARRVSGRSRNTGWSFRDETTISWLHFALGTQNHKQWRNLMTLGAKVMALKASSSYAKPVDEPGIRGYWIDDLKGMPVAEKDIVWLYFHGGGYLAGEPIMHLSPYRKILSMLRKRHHICNVRILTVRYPLAPEHCYPAQVNVAYDAYQWLTKVHKTSADKIIVGGDSAGGNLTLALLQRIRSEGAPMPRLAVLMSPWVEMLLTIPNGMLNVSQLHADVLSARVSRPAVLAFLGTSGVDPADPMVSPVNMDFTGMPPMVVQWGGLELFSLQIREFCSRAEDAGIRVLRDADPDMFHIYQMMVDIIGARGVRGLERLSTMIATMIVEEMGSDGRGGGPGPRPRDARARSLRSVKSFVSLRSTSTNQSNVNISTSTLSETPSGALVAEVTCALQNATISSTVVKA</sequence>
<dbReference type="InterPro" id="IPR013094">
    <property type="entry name" value="AB_hydrolase_3"/>
</dbReference>
<dbReference type="InterPro" id="IPR029058">
    <property type="entry name" value="AB_hydrolase_fold"/>
</dbReference>
<dbReference type="EMBL" id="KZ992437">
    <property type="protein sequence ID" value="RKP10786.1"/>
    <property type="molecule type" value="Genomic_DNA"/>
</dbReference>
<dbReference type="PANTHER" id="PTHR48081">
    <property type="entry name" value="AB HYDROLASE SUPERFAMILY PROTEIN C4A8.06C"/>
    <property type="match status" value="1"/>
</dbReference>
<protein>
    <submittedName>
        <fullName evidence="4">Alpha/beta hydrolase fold-domain-containing protein</fullName>
    </submittedName>
</protein>
<gene>
    <name evidence="4" type="ORF">THASP1DRAFT_27440</name>
</gene>
<evidence type="ECO:0000256" key="2">
    <source>
        <dbReference type="SAM" id="MobiDB-lite"/>
    </source>
</evidence>
<dbReference type="PANTHER" id="PTHR48081:SF8">
    <property type="entry name" value="ALPHA_BETA HYDROLASE FOLD-3 DOMAIN-CONTAINING PROTEIN-RELATED"/>
    <property type="match status" value="1"/>
</dbReference>
<feature type="domain" description="Alpha/beta hydrolase fold-3" evidence="3">
    <location>
        <begin position="209"/>
        <end position="421"/>
    </location>
</feature>
<dbReference type="GO" id="GO:0016787">
    <property type="term" value="F:hydrolase activity"/>
    <property type="evidence" value="ECO:0007669"/>
    <property type="project" value="UniProtKB-KW"/>
</dbReference>
<feature type="region of interest" description="Disordered" evidence="2">
    <location>
        <begin position="1"/>
        <end position="50"/>
    </location>
</feature>
<keyword evidence="5" id="KW-1185">Reference proteome</keyword>
<evidence type="ECO:0000313" key="4">
    <source>
        <dbReference type="EMBL" id="RKP10786.1"/>
    </source>
</evidence>
<dbReference type="OrthoDB" id="408631at2759"/>
<reference evidence="5" key="1">
    <citation type="journal article" date="2018" name="Nat. Microbiol.">
        <title>Leveraging single-cell genomics to expand the fungal tree of life.</title>
        <authorList>
            <person name="Ahrendt S.R."/>
            <person name="Quandt C.A."/>
            <person name="Ciobanu D."/>
            <person name="Clum A."/>
            <person name="Salamov A."/>
            <person name="Andreopoulos B."/>
            <person name="Cheng J.F."/>
            <person name="Woyke T."/>
            <person name="Pelin A."/>
            <person name="Henrissat B."/>
            <person name="Reynolds N.K."/>
            <person name="Benny G.L."/>
            <person name="Smith M.E."/>
            <person name="James T.Y."/>
            <person name="Grigoriev I.V."/>
        </authorList>
    </citation>
    <scope>NUCLEOTIDE SEQUENCE [LARGE SCALE GENOMIC DNA]</scope>
    <source>
        <strain evidence="5">RSA 1356</strain>
    </source>
</reference>
<dbReference type="Gene3D" id="3.40.50.1820">
    <property type="entry name" value="alpha/beta hydrolase"/>
    <property type="match status" value="1"/>
</dbReference>
<evidence type="ECO:0000259" key="3">
    <source>
        <dbReference type="Pfam" id="PF07859"/>
    </source>
</evidence>
<evidence type="ECO:0000313" key="5">
    <source>
        <dbReference type="Proteomes" id="UP000271241"/>
    </source>
</evidence>
<feature type="compositionally biased region" description="Basic residues" evidence="2">
    <location>
        <begin position="16"/>
        <end position="25"/>
    </location>
</feature>
<evidence type="ECO:0000256" key="1">
    <source>
        <dbReference type="ARBA" id="ARBA00022801"/>
    </source>
</evidence>
<accession>A0A4P9XWS7</accession>
<dbReference type="Proteomes" id="UP000271241">
    <property type="component" value="Unassembled WGS sequence"/>
</dbReference>
<organism evidence="4 5">
    <name type="scientific">Thamnocephalis sphaerospora</name>
    <dbReference type="NCBI Taxonomy" id="78915"/>
    <lineage>
        <taxon>Eukaryota</taxon>
        <taxon>Fungi</taxon>
        <taxon>Fungi incertae sedis</taxon>
        <taxon>Zoopagomycota</taxon>
        <taxon>Zoopagomycotina</taxon>
        <taxon>Zoopagomycetes</taxon>
        <taxon>Zoopagales</taxon>
        <taxon>Sigmoideomycetaceae</taxon>
        <taxon>Thamnocephalis</taxon>
    </lineage>
</organism>
<proteinExistence type="predicted"/>
<dbReference type="STRING" id="78915.A0A4P9XWS7"/>
<dbReference type="SUPFAM" id="SSF53474">
    <property type="entry name" value="alpha/beta-Hydrolases"/>
    <property type="match status" value="1"/>
</dbReference>